<protein>
    <submittedName>
        <fullName evidence="2">Uncharacterized protein</fullName>
    </submittedName>
</protein>
<accession>A0A8H6JUQ5</accession>
<evidence type="ECO:0000313" key="3">
    <source>
        <dbReference type="Proteomes" id="UP000639643"/>
    </source>
</evidence>
<evidence type="ECO:0000313" key="2">
    <source>
        <dbReference type="EMBL" id="KAF6819689.1"/>
    </source>
</evidence>
<proteinExistence type="predicted"/>
<organism evidence="2 3">
    <name type="scientific">Colletotrichum musicola</name>
    <dbReference type="NCBI Taxonomy" id="2175873"/>
    <lineage>
        <taxon>Eukaryota</taxon>
        <taxon>Fungi</taxon>
        <taxon>Dikarya</taxon>
        <taxon>Ascomycota</taxon>
        <taxon>Pezizomycotina</taxon>
        <taxon>Sordariomycetes</taxon>
        <taxon>Hypocreomycetidae</taxon>
        <taxon>Glomerellales</taxon>
        <taxon>Glomerellaceae</taxon>
        <taxon>Colletotrichum</taxon>
        <taxon>Colletotrichum orchidearum species complex</taxon>
    </lineage>
</organism>
<comment type="caution">
    <text evidence="2">The sequence shown here is derived from an EMBL/GenBank/DDBJ whole genome shotgun (WGS) entry which is preliminary data.</text>
</comment>
<keyword evidence="3" id="KW-1185">Reference proteome</keyword>
<dbReference type="Proteomes" id="UP000639643">
    <property type="component" value="Unassembled WGS sequence"/>
</dbReference>
<sequence>MRFRTDPLSSSSRGIRLEAAHRPGSPLTPAIAWRYLYVQGSDKRVAPAAGRVPDSSNDCDPRTPYLHS</sequence>
<name>A0A8H6JUQ5_9PEZI</name>
<reference evidence="2" key="1">
    <citation type="journal article" date="2020" name="Phytopathology">
        <title>Genome Sequence Resources of Colletotrichum truncatum, C. plurivorum, C. musicola, and C. sojae: Four Species Pathogenic to Soybean (Glycine max).</title>
        <authorList>
            <person name="Rogerio F."/>
            <person name="Boufleur T.R."/>
            <person name="Ciampi-Guillardi M."/>
            <person name="Sukno S.A."/>
            <person name="Thon M.R."/>
            <person name="Massola Junior N.S."/>
            <person name="Baroncelli R."/>
        </authorList>
    </citation>
    <scope>NUCLEOTIDE SEQUENCE</scope>
    <source>
        <strain evidence="2">LFN0074</strain>
    </source>
</reference>
<feature type="region of interest" description="Disordered" evidence="1">
    <location>
        <begin position="1"/>
        <end position="26"/>
    </location>
</feature>
<dbReference type="EMBL" id="WIGM01000606">
    <property type="protein sequence ID" value="KAF6819689.1"/>
    <property type="molecule type" value="Genomic_DNA"/>
</dbReference>
<gene>
    <name evidence="2" type="ORF">CMUS01_11667</name>
</gene>
<dbReference type="AlphaFoldDB" id="A0A8H6JUQ5"/>
<evidence type="ECO:0000256" key="1">
    <source>
        <dbReference type="SAM" id="MobiDB-lite"/>
    </source>
</evidence>
<feature type="region of interest" description="Disordered" evidence="1">
    <location>
        <begin position="47"/>
        <end position="68"/>
    </location>
</feature>